<dbReference type="AlphaFoldDB" id="A0A8T2YEM9"/>
<dbReference type="GO" id="GO:0009707">
    <property type="term" value="C:chloroplast outer membrane"/>
    <property type="evidence" value="ECO:0007669"/>
    <property type="project" value="TreeGrafter"/>
</dbReference>
<proteinExistence type="predicted"/>
<organism evidence="1 2">
    <name type="scientific">Populus deltoides</name>
    <name type="common">Eastern poplar</name>
    <name type="synonym">Eastern cottonwood</name>
    <dbReference type="NCBI Taxonomy" id="3696"/>
    <lineage>
        <taxon>Eukaryota</taxon>
        <taxon>Viridiplantae</taxon>
        <taxon>Streptophyta</taxon>
        <taxon>Embryophyta</taxon>
        <taxon>Tracheophyta</taxon>
        <taxon>Spermatophyta</taxon>
        <taxon>Magnoliopsida</taxon>
        <taxon>eudicotyledons</taxon>
        <taxon>Gunneridae</taxon>
        <taxon>Pentapetalae</taxon>
        <taxon>rosids</taxon>
        <taxon>fabids</taxon>
        <taxon>Malpighiales</taxon>
        <taxon>Salicaceae</taxon>
        <taxon>Saliceae</taxon>
        <taxon>Populus</taxon>
    </lineage>
</organism>
<keyword evidence="2" id="KW-1185">Reference proteome</keyword>
<protein>
    <submittedName>
        <fullName evidence="1">Uncharacterized protein</fullName>
    </submittedName>
</protein>
<sequence>MENTSRRSKEIPLALLLCVLEDFSGVGDLLDNVRYHEFVQIIKAVVAFRALAFGWQAIEMAFKPFLDKALSAMNKFDPARDPNGDDDFADRKEKGSLSKSNVFFSDENPTVA</sequence>
<dbReference type="PANTHER" id="PTHR33982:SF5">
    <property type="entry name" value="OUTER ENVELOPE MEMBRANE PROTEIN 7"/>
    <property type="match status" value="1"/>
</dbReference>
<dbReference type="EMBL" id="JACEGQ020000007">
    <property type="protein sequence ID" value="KAH8503487.1"/>
    <property type="molecule type" value="Genomic_DNA"/>
</dbReference>
<evidence type="ECO:0000313" key="2">
    <source>
        <dbReference type="Proteomes" id="UP000807159"/>
    </source>
</evidence>
<dbReference type="Proteomes" id="UP000807159">
    <property type="component" value="Chromosome 7"/>
</dbReference>
<dbReference type="InterPro" id="IPR038944">
    <property type="entry name" value="OEP7-like"/>
</dbReference>
<name>A0A8T2YEM9_POPDE</name>
<gene>
    <name evidence="1" type="ORF">H0E87_014678</name>
</gene>
<comment type="caution">
    <text evidence="1">The sequence shown here is derived from an EMBL/GenBank/DDBJ whole genome shotgun (WGS) entry which is preliminary data.</text>
</comment>
<reference evidence="1" key="1">
    <citation type="journal article" date="2021" name="J. Hered.">
        <title>Genome Assembly of Salicaceae Populus deltoides (Eastern Cottonwood) I-69 Based on Nanopore Sequencing and Hi-C Technologies.</title>
        <authorList>
            <person name="Bai S."/>
            <person name="Wu H."/>
            <person name="Zhang J."/>
            <person name="Pan Z."/>
            <person name="Zhao W."/>
            <person name="Li Z."/>
            <person name="Tong C."/>
        </authorList>
    </citation>
    <scope>NUCLEOTIDE SEQUENCE</scope>
    <source>
        <tissue evidence="1">Leaf</tissue>
    </source>
</reference>
<accession>A0A8T2YEM9</accession>
<evidence type="ECO:0000313" key="1">
    <source>
        <dbReference type="EMBL" id="KAH8503487.1"/>
    </source>
</evidence>
<dbReference type="PANTHER" id="PTHR33982">
    <property type="entry name" value="OUTER ENVELOPE MEMBRANE PROTEIN 7-RELATED"/>
    <property type="match status" value="1"/>
</dbReference>